<evidence type="ECO:0000259" key="3">
    <source>
        <dbReference type="Pfam" id="PF01453"/>
    </source>
</evidence>
<dbReference type="EMBL" id="JBBNAE010000006">
    <property type="protein sequence ID" value="KAK9116354.1"/>
    <property type="molecule type" value="Genomic_DNA"/>
</dbReference>
<dbReference type="InterPro" id="IPR001480">
    <property type="entry name" value="Bulb-type_lectin_dom"/>
</dbReference>
<name>A0AAP0IIW0_9MAGN</name>
<keyword evidence="2" id="KW-0472">Membrane</keyword>
<feature type="domain" description="Bulb-type lectin" evidence="3">
    <location>
        <begin position="54"/>
        <end position="91"/>
    </location>
</feature>
<dbReference type="AlphaFoldDB" id="A0AAP0IIW0"/>
<accession>A0AAP0IIW0</accession>
<feature type="region of interest" description="Disordered" evidence="1">
    <location>
        <begin position="88"/>
        <end position="109"/>
    </location>
</feature>
<keyword evidence="2" id="KW-1133">Transmembrane helix</keyword>
<feature type="transmembrane region" description="Helical" evidence="2">
    <location>
        <begin position="6"/>
        <end position="25"/>
    </location>
</feature>
<dbReference type="PANTHER" id="PTHR32444:SF235">
    <property type="entry name" value="OS01G0783900 PROTEIN"/>
    <property type="match status" value="1"/>
</dbReference>
<keyword evidence="2" id="KW-0812">Transmembrane</keyword>
<evidence type="ECO:0000313" key="5">
    <source>
        <dbReference type="Proteomes" id="UP001417504"/>
    </source>
</evidence>
<gene>
    <name evidence="4" type="ORF">Sjap_015301</name>
</gene>
<reference evidence="4 5" key="1">
    <citation type="submission" date="2024-01" db="EMBL/GenBank/DDBJ databases">
        <title>Genome assemblies of Stephania.</title>
        <authorList>
            <person name="Yang L."/>
        </authorList>
    </citation>
    <scope>NUCLEOTIDE SEQUENCE [LARGE SCALE GENOMIC DNA]</scope>
    <source>
        <strain evidence="4">QJT</strain>
        <tissue evidence="4">Leaf</tissue>
    </source>
</reference>
<dbReference type="Pfam" id="PF01453">
    <property type="entry name" value="B_lectin"/>
    <property type="match status" value="1"/>
</dbReference>
<dbReference type="Proteomes" id="UP001417504">
    <property type="component" value="Unassembled WGS sequence"/>
</dbReference>
<dbReference type="SUPFAM" id="SSF51110">
    <property type="entry name" value="alpha-D-mannose-specific plant lectins"/>
    <property type="match status" value="1"/>
</dbReference>
<evidence type="ECO:0000313" key="4">
    <source>
        <dbReference type="EMBL" id="KAK9116354.1"/>
    </source>
</evidence>
<dbReference type="InterPro" id="IPR036426">
    <property type="entry name" value="Bulb-type_lectin_dom_sf"/>
</dbReference>
<sequence>MLVTLKIPLLVAAVMIKIIAFISCFDSTFRVGFGTTTDTIRHGDQPLNSSQTIVSAELWQSFDYPSNHFLPGMKLGFNSTTGKNWSVTSWRSPEDPAPGAFSTLLDSSS</sequence>
<protein>
    <recommendedName>
        <fullName evidence="3">Bulb-type lectin domain-containing protein</fullName>
    </recommendedName>
</protein>
<dbReference type="PANTHER" id="PTHR32444">
    <property type="entry name" value="BULB-TYPE LECTIN DOMAIN-CONTAINING PROTEIN"/>
    <property type="match status" value="1"/>
</dbReference>
<evidence type="ECO:0000256" key="1">
    <source>
        <dbReference type="SAM" id="MobiDB-lite"/>
    </source>
</evidence>
<evidence type="ECO:0000256" key="2">
    <source>
        <dbReference type="SAM" id="Phobius"/>
    </source>
</evidence>
<keyword evidence="5" id="KW-1185">Reference proteome</keyword>
<organism evidence="4 5">
    <name type="scientific">Stephania japonica</name>
    <dbReference type="NCBI Taxonomy" id="461633"/>
    <lineage>
        <taxon>Eukaryota</taxon>
        <taxon>Viridiplantae</taxon>
        <taxon>Streptophyta</taxon>
        <taxon>Embryophyta</taxon>
        <taxon>Tracheophyta</taxon>
        <taxon>Spermatophyta</taxon>
        <taxon>Magnoliopsida</taxon>
        <taxon>Ranunculales</taxon>
        <taxon>Menispermaceae</taxon>
        <taxon>Menispermoideae</taxon>
        <taxon>Cissampelideae</taxon>
        <taxon>Stephania</taxon>
    </lineage>
</organism>
<comment type="caution">
    <text evidence="4">The sequence shown here is derived from an EMBL/GenBank/DDBJ whole genome shotgun (WGS) entry which is preliminary data.</text>
</comment>
<proteinExistence type="predicted"/>